<dbReference type="EMBL" id="CP011542">
    <property type="protein sequence ID" value="AKK07216.1"/>
    <property type="molecule type" value="Genomic_DNA"/>
</dbReference>
<dbReference type="STRING" id="571915.CMUST_14615"/>
<evidence type="ECO:0000313" key="4">
    <source>
        <dbReference type="Proteomes" id="UP000035199"/>
    </source>
</evidence>
<dbReference type="InterPro" id="IPR051474">
    <property type="entry name" value="Anti-sigma-K/W_factor"/>
</dbReference>
<dbReference type="OrthoDB" id="4421416at2"/>
<accession>A0A0G3H1E6</accession>
<feature type="transmembrane region" description="Helical" evidence="1">
    <location>
        <begin position="73"/>
        <end position="97"/>
    </location>
</feature>
<dbReference type="AlphaFoldDB" id="A0A0G3H1E6"/>
<dbReference type="Pfam" id="PF10099">
    <property type="entry name" value="RskA_C"/>
    <property type="match status" value="1"/>
</dbReference>
<dbReference type="KEGG" id="cmv:CMUST_14615"/>
<feature type="domain" description="Anti-sigma K factor RskA C-terminal" evidence="2">
    <location>
        <begin position="78"/>
        <end position="214"/>
    </location>
</feature>
<proteinExistence type="predicted"/>
<dbReference type="GO" id="GO:0006417">
    <property type="term" value="P:regulation of translation"/>
    <property type="evidence" value="ECO:0007669"/>
    <property type="project" value="TreeGrafter"/>
</dbReference>
<dbReference type="RefSeq" id="WP_047263089.1">
    <property type="nucleotide sequence ID" value="NZ_CP011542.1"/>
</dbReference>
<organism evidence="3 4">
    <name type="scientific">Corynebacterium mustelae</name>
    <dbReference type="NCBI Taxonomy" id="571915"/>
    <lineage>
        <taxon>Bacteria</taxon>
        <taxon>Bacillati</taxon>
        <taxon>Actinomycetota</taxon>
        <taxon>Actinomycetes</taxon>
        <taxon>Mycobacteriales</taxon>
        <taxon>Corynebacteriaceae</taxon>
        <taxon>Corynebacterium</taxon>
    </lineage>
</organism>
<dbReference type="PANTHER" id="PTHR37461">
    <property type="entry name" value="ANTI-SIGMA-K FACTOR RSKA"/>
    <property type="match status" value="1"/>
</dbReference>
<dbReference type="Proteomes" id="UP000035199">
    <property type="component" value="Chromosome"/>
</dbReference>
<sequence>MTNHNDDWLTDFDDTELTEEERRDLADALALSAVPLPPSVGLKADIFAAIDNVEQQTPVAEVIPIQRYRSRRMVAITSIAAAVVVIAAAGITLPQLFDAPTSTITTQALSGVDAMHEIMDADDVQSANMDVSGVQLHVVSSDAMDKAGAMVQGAPTVKEGMGVQVWSVTDSGKIISAGVIGPEDHTDVWMPFAEATSKVILTEEPLAGSEKPTGAMIGEMKL</sequence>
<keyword evidence="1" id="KW-1133">Transmembrane helix</keyword>
<reference evidence="3 4" key="1">
    <citation type="journal article" date="2015" name="Genome Announc.">
        <title>Complete Genome Sequence of the Type Strain Corynebacterium mustelae DSM 45274, Isolated from Various Tissues of a Male Ferret with Lethal Sepsis.</title>
        <authorList>
            <person name="Ruckert C."/>
            <person name="Eimer J."/>
            <person name="Winkler A."/>
            <person name="Tauch A."/>
        </authorList>
    </citation>
    <scope>NUCLEOTIDE SEQUENCE [LARGE SCALE GENOMIC DNA]</scope>
    <source>
        <strain evidence="3 4">DSM 45274</strain>
    </source>
</reference>
<evidence type="ECO:0000313" key="3">
    <source>
        <dbReference type="EMBL" id="AKK07216.1"/>
    </source>
</evidence>
<dbReference type="InterPro" id="IPR018764">
    <property type="entry name" value="RskA_C"/>
</dbReference>
<dbReference type="GO" id="GO:0016989">
    <property type="term" value="F:sigma factor antagonist activity"/>
    <property type="evidence" value="ECO:0007669"/>
    <property type="project" value="TreeGrafter"/>
</dbReference>
<dbReference type="GO" id="GO:0005886">
    <property type="term" value="C:plasma membrane"/>
    <property type="evidence" value="ECO:0007669"/>
    <property type="project" value="InterPro"/>
</dbReference>
<dbReference type="PANTHER" id="PTHR37461:SF1">
    <property type="entry name" value="ANTI-SIGMA-K FACTOR RSKA"/>
    <property type="match status" value="1"/>
</dbReference>
<protein>
    <submittedName>
        <fullName evidence="3">Putative DUF2337 family protein</fullName>
    </submittedName>
</protein>
<dbReference type="PATRIC" id="fig|571915.4.peg.3141"/>
<gene>
    <name evidence="3" type="ORF">CMUST_14615</name>
</gene>
<name>A0A0G3H1E6_9CORY</name>
<reference evidence="4" key="2">
    <citation type="submission" date="2015-05" db="EMBL/GenBank/DDBJ databases">
        <title>Complete genome sequence of Corynebacterium mustelae DSM 45274, isolated from various tissues of a male ferret with lethal sepsis.</title>
        <authorList>
            <person name="Ruckert C."/>
            <person name="Albersmeier A."/>
            <person name="Winkler A."/>
            <person name="Tauch A."/>
        </authorList>
    </citation>
    <scope>NUCLEOTIDE SEQUENCE [LARGE SCALE GENOMIC DNA]</scope>
    <source>
        <strain evidence="4">DSM 45274</strain>
    </source>
</reference>
<keyword evidence="1" id="KW-0472">Membrane</keyword>
<keyword evidence="4" id="KW-1185">Reference proteome</keyword>
<keyword evidence="1" id="KW-0812">Transmembrane</keyword>
<evidence type="ECO:0000259" key="2">
    <source>
        <dbReference type="Pfam" id="PF10099"/>
    </source>
</evidence>
<evidence type="ECO:0000256" key="1">
    <source>
        <dbReference type="SAM" id="Phobius"/>
    </source>
</evidence>